<proteinExistence type="predicted"/>
<dbReference type="EMBL" id="JAIWYP010000007">
    <property type="protein sequence ID" value="KAH3794022.1"/>
    <property type="molecule type" value="Genomic_DNA"/>
</dbReference>
<keyword evidence="2" id="KW-1185">Reference proteome</keyword>
<evidence type="ECO:0000313" key="1">
    <source>
        <dbReference type="EMBL" id="KAH3794022.1"/>
    </source>
</evidence>
<reference evidence="1" key="1">
    <citation type="journal article" date="2019" name="bioRxiv">
        <title>The Genome of the Zebra Mussel, Dreissena polymorpha: A Resource for Invasive Species Research.</title>
        <authorList>
            <person name="McCartney M.A."/>
            <person name="Auch B."/>
            <person name="Kono T."/>
            <person name="Mallez S."/>
            <person name="Zhang Y."/>
            <person name="Obille A."/>
            <person name="Becker A."/>
            <person name="Abrahante J.E."/>
            <person name="Garbe J."/>
            <person name="Badalamenti J.P."/>
            <person name="Herman A."/>
            <person name="Mangelson H."/>
            <person name="Liachko I."/>
            <person name="Sullivan S."/>
            <person name="Sone E.D."/>
            <person name="Koren S."/>
            <person name="Silverstein K.A.T."/>
            <person name="Beckman K.B."/>
            <person name="Gohl D.M."/>
        </authorList>
    </citation>
    <scope>NUCLEOTIDE SEQUENCE</scope>
    <source>
        <strain evidence="1">Duluth1</strain>
        <tissue evidence="1">Whole animal</tissue>
    </source>
</reference>
<comment type="caution">
    <text evidence="1">The sequence shown here is derived from an EMBL/GenBank/DDBJ whole genome shotgun (WGS) entry which is preliminary data.</text>
</comment>
<dbReference type="Proteomes" id="UP000828390">
    <property type="component" value="Unassembled WGS sequence"/>
</dbReference>
<dbReference type="AlphaFoldDB" id="A0A9D4F978"/>
<accession>A0A9D4F978</accession>
<organism evidence="1 2">
    <name type="scientific">Dreissena polymorpha</name>
    <name type="common">Zebra mussel</name>
    <name type="synonym">Mytilus polymorpha</name>
    <dbReference type="NCBI Taxonomy" id="45954"/>
    <lineage>
        <taxon>Eukaryota</taxon>
        <taxon>Metazoa</taxon>
        <taxon>Spiralia</taxon>
        <taxon>Lophotrochozoa</taxon>
        <taxon>Mollusca</taxon>
        <taxon>Bivalvia</taxon>
        <taxon>Autobranchia</taxon>
        <taxon>Heteroconchia</taxon>
        <taxon>Euheterodonta</taxon>
        <taxon>Imparidentia</taxon>
        <taxon>Neoheterodontei</taxon>
        <taxon>Myida</taxon>
        <taxon>Dreissenoidea</taxon>
        <taxon>Dreissenidae</taxon>
        <taxon>Dreissena</taxon>
    </lineage>
</organism>
<reference evidence="1" key="2">
    <citation type="submission" date="2020-11" db="EMBL/GenBank/DDBJ databases">
        <authorList>
            <person name="McCartney M.A."/>
            <person name="Auch B."/>
            <person name="Kono T."/>
            <person name="Mallez S."/>
            <person name="Becker A."/>
            <person name="Gohl D.M."/>
            <person name="Silverstein K.A.T."/>
            <person name="Koren S."/>
            <person name="Bechman K.B."/>
            <person name="Herman A."/>
            <person name="Abrahante J.E."/>
            <person name="Garbe J."/>
        </authorList>
    </citation>
    <scope>NUCLEOTIDE SEQUENCE</scope>
    <source>
        <strain evidence="1">Duluth1</strain>
        <tissue evidence="1">Whole animal</tissue>
    </source>
</reference>
<gene>
    <name evidence="1" type="ORF">DPMN_147551</name>
</gene>
<sequence length="133" mass="14519">MRENCGNSITRYNVCSLGYQAYANALSAGNLQASFRKIGIHPYNPSVVDASHFKPSEVLHASPVMPAPQRETQPTAKEFFKGKAAVPKPNDSTTITRAVCKTYMPPIWAVSCSGSHCVNTFFVTVTMTFDLVT</sequence>
<evidence type="ECO:0000313" key="2">
    <source>
        <dbReference type="Proteomes" id="UP000828390"/>
    </source>
</evidence>
<name>A0A9D4F978_DREPO</name>
<protein>
    <submittedName>
        <fullName evidence="1">Uncharacterized protein</fullName>
    </submittedName>
</protein>